<dbReference type="AlphaFoldDB" id="S4MTP4"/>
<evidence type="ECO:0000313" key="1">
    <source>
        <dbReference type="EMBL" id="EPJ36982.1"/>
    </source>
</evidence>
<protein>
    <submittedName>
        <fullName evidence="1">Uncharacterized protein</fullName>
    </submittedName>
</protein>
<sequence>MTDEARTFISACAGVTLTTGRPCVRHPGARA</sequence>
<accession>S4MTP4</accession>
<organism evidence="1 2">
    <name type="scientific">Streptomyces afghaniensis 772</name>
    <dbReference type="NCBI Taxonomy" id="1283301"/>
    <lineage>
        <taxon>Bacteria</taxon>
        <taxon>Bacillati</taxon>
        <taxon>Actinomycetota</taxon>
        <taxon>Actinomycetes</taxon>
        <taxon>Kitasatosporales</taxon>
        <taxon>Streptomycetaceae</taxon>
        <taxon>Streptomyces</taxon>
    </lineage>
</organism>
<reference evidence="1 2" key="1">
    <citation type="submission" date="2013-02" db="EMBL/GenBank/DDBJ databases">
        <title>Draft Genome Sequence of Streptomyces afghaniensis, Which Produces Compounds of the Julimycin B-Complex.</title>
        <authorList>
            <person name="Gruening B.A."/>
            <person name="Praeg A."/>
            <person name="Erxleben A."/>
            <person name="Guenther S."/>
            <person name="Fiedler H.-P."/>
            <person name="Goodfellow M."/>
            <person name="Mueller M."/>
        </authorList>
    </citation>
    <scope>NUCLEOTIDE SEQUENCE [LARGE SCALE GENOMIC DNA]</scope>
    <source>
        <strain evidence="1 2">772</strain>
    </source>
</reference>
<gene>
    <name evidence="1" type="ORF">STAFG_5953</name>
</gene>
<dbReference type="EMBL" id="AOPY01001528">
    <property type="protein sequence ID" value="EPJ36982.1"/>
    <property type="molecule type" value="Genomic_DNA"/>
</dbReference>
<evidence type="ECO:0000313" key="2">
    <source>
        <dbReference type="Proteomes" id="UP000015001"/>
    </source>
</evidence>
<proteinExistence type="predicted"/>
<name>S4MTP4_9ACTN</name>
<dbReference type="HOGENOM" id="CLU_3398665_0_0_11"/>
<comment type="caution">
    <text evidence="1">The sequence shown here is derived from an EMBL/GenBank/DDBJ whole genome shotgun (WGS) entry which is preliminary data.</text>
</comment>
<dbReference type="Proteomes" id="UP000015001">
    <property type="component" value="Unassembled WGS sequence"/>
</dbReference>
<keyword evidence="2" id="KW-1185">Reference proteome</keyword>